<sequence>MSLRTENAIFCNRIVDHSDSMKSDVCISTYLRTHSAAPYVFDSRRPDASQRRHDGISGLRTELNRKKDAARVAEARLMTFFSKLRSVDLPRLKTVTASEQSWSDRRIQVTLRADAFGLEQIDNQGVVVQLYPYKNI</sequence>
<dbReference type="InterPro" id="IPR045802">
    <property type="entry name" value="GRV2/DNAJC13_N"/>
</dbReference>
<proteinExistence type="predicted"/>
<evidence type="ECO:0000313" key="3">
    <source>
        <dbReference type="Proteomes" id="UP000230233"/>
    </source>
</evidence>
<protein>
    <recommendedName>
        <fullName evidence="1">DnaJ homologue subfamily C GRV2/DNAJC13 N-terminal domain-containing protein</fullName>
    </recommendedName>
</protein>
<accession>A0A2G5SD53</accession>
<keyword evidence="3" id="KW-1185">Reference proteome</keyword>
<dbReference type="Proteomes" id="UP000230233">
    <property type="component" value="Unassembled WGS sequence"/>
</dbReference>
<organism evidence="2 3">
    <name type="scientific">Caenorhabditis nigoni</name>
    <dbReference type="NCBI Taxonomy" id="1611254"/>
    <lineage>
        <taxon>Eukaryota</taxon>
        <taxon>Metazoa</taxon>
        <taxon>Ecdysozoa</taxon>
        <taxon>Nematoda</taxon>
        <taxon>Chromadorea</taxon>
        <taxon>Rhabditida</taxon>
        <taxon>Rhabditina</taxon>
        <taxon>Rhabditomorpha</taxon>
        <taxon>Rhabditoidea</taxon>
        <taxon>Rhabditidae</taxon>
        <taxon>Peloderinae</taxon>
        <taxon>Caenorhabditis</taxon>
    </lineage>
</organism>
<dbReference type="EMBL" id="PDUG01000018">
    <property type="protein sequence ID" value="PIC12791.1"/>
    <property type="molecule type" value="Genomic_DNA"/>
</dbReference>
<gene>
    <name evidence="2" type="ORF">B9Z55_028165</name>
</gene>
<feature type="domain" description="DnaJ homologue subfamily C GRV2/DNAJC13 N-terminal" evidence="1">
    <location>
        <begin position="93"/>
        <end position="136"/>
    </location>
</feature>
<dbReference type="OrthoDB" id="10266451at2759"/>
<dbReference type="AlphaFoldDB" id="A0A2G5SD53"/>
<dbReference type="Pfam" id="PF19432">
    <property type="entry name" value="RME-8_N"/>
    <property type="match status" value="1"/>
</dbReference>
<reference evidence="3" key="1">
    <citation type="submission" date="2017-10" db="EMBL/GenBank/DDBJ databases">
        <title>Rapid genome shrinkage in a self-fertile nematode reveals novel sperm competition proteins.</title>
        <authorList>
            <person name="Yin D."/>
            <person name="Schwarz E.M."/>
            <person name="Thomas C.G."/>
            <person name="Felde R.L."/>
            <person name="Korf I.F."/>
            <person name="Cutter A.D."/>
            <person name="Schartner C.M."/>
            <person name="Ralston E.J."/>
            <person name="Meyer B.J."/>
            <person name="Haag E.S."/>
        </authorList>
    </citation>
    <scope>NUCLEOTIDE SEQUENCE [LARGE SCALE GENOMIC DNA]</scope>
    <source>
        <strain evidence="3">JU1422</strain>
    </source>
</reference>
<evidence type="ECO:0000259" key="1">
    <source>
        <dbReference type="Pfam" id="PF19432"/>
    </source>
</evidence>
<comment type="caution">
    <text evidence="2">The sequence shown here is derived from an EMBL/GenBank/DDBJ whole genome shotgun (WGS) entry which is preliminary data.</text>
</comment>
<name>A0A2G5SD53_9PELO</name>
<evidence type="ECO:0000313" key="2">
    <source>
        <dbReference type="EMBL" id="PIC12791.1"/>
    </source>
</evidence>